<organism evidence="1">
    <name type="scientific">Drosophila melanogaster</name>
    <name type="common">Fruit fly</name>
    <dbReference type="NCBI Taxonomy" id="7227"/>
    <lineage>
        <taxon>Eukaryota</taxon>
        <taxon>Metazoa</taxon>
        <taxon>Ecdysozoa</taxon>
        <taxon>Arthropoda</taxon>
        <taxon>Hexapoda</taxon>
        <taxon>Insecta</taxon>
        <taxon>Pterygota</taxon>
        <taxon>Neoptera</taxon>
        <taxon>Endopterygota</taxon>
        <taxon>Diptera</taxon>
        <taxon>Brachycera</taxon>
        <taxon>Muscomorpha</taxon>
        <taxon>Ephydroidea</taxon>
        <taxon>Drosophilidae</taxon>
        <taxon>Drosophila</taxon>
        <taxon>Sophophora</taxon>
    </lineage>
</organism>
<protein>
    <submittedName>
        <fullName evidence="1">HDC14195</fullName>
    </submittedName>
</protein>
<accession>Q6IJU8</accession>
<reference evidence="1" key="1">
    <citation type="journal article" date="2003" name="Genome Biol.">
        <title>An integrated gene annotation and transcriptional profiling approach towards the full gene content of the Drosophila genome.</title>
        <authorList>
            <person name="Hild M."/>
            <person name="Beckmann B."/>
            <person name="Haas S.A."/>
            <person name="Koch B."/>
            <person name="Solovyev V."/>
            <person name="Busold C."/>
            <person name="Fellenberg K."/>
            <person name="Boutros M."/>
            <person name="Vingron M."/>
            <person name="Sauer F."/>
            <person name="Hoheisel J.D."/>
            <person name="Paro R."/>
        </authorList>
    </citation>
    <scope>NUCLEOTIDE SEQUENCE</scope>
</reference>
<proteinExistence type="predicted"/>
<evidence type="ECO:0000313" key="1">
    <source>
        <dbReference type="EMBL" id="DAA04124.1"/>
    </source>
</evidence>
<dbReference type="EMBL" id="BK002618">
    <property type="protein sequence ID" value="DAA04124.1"/>
    <property type="molecule type" value="Genomic_DNA"/>
</dbReference>
<dbReference type="AlphaFoldDB" id="Q6IJU8"/>
<gene>
    <name evidence="1" type="ORF">HDC14195</name>
</gene>
<sequence length="58" mass="6147">MPAGKTVPRVQSTTKLVLGVPPVLAPAPAPVPAPAPAILTQFGILREHYLEYNTDDRA</sequence>
<name>Q6IJU8_DROME</name>